<proteinExistence type="predicted"/>
<reference evidence="1" key="1">
    <citation type="journal article" date="2020" name="Nature">
        <title>Giant virus diversity and host interactions through global metagenomics.</title>
        <authorList>
            <person name="Schulz F."/>
            <person name="Roux S."/>
            <person name="Paez-Espino D."/>
            <person name="Jungbluth S."/>
            <person name="Walsh D.A."/>
            <person name="Denef V.J."/>
            <person name="McMahon K.D."/>
            <person name="Konstantinidis K.T."/>
            <person name="Eloe-Fadrosh E.A."/>
            <person name="Kyrpides N.C."/>
            <person name="Woyke T."/>
        </authorList>
    </citation>
    <scope>NUCLEOTIDE SEQUENCE</scope>
    <source>
        <strain evidence="1">GVMAG-S-3300013006-158</strain>
    </source>
</reference>
<organism evidence="1">
    <name type="scientific">viral metagenome</name>
    <dbReference type="NCBI Taxonomy" id="1070528"/>
    <lineage>
        <taxon>unclassified sequences</taxon>
        <taxon>metagenomes</taxon>
        <taxon>organismal metagenomes</taxon>
    </lineage>
</organism>
<dbReference type="EMBL" id="MN740937">
    <property type="protein sequence ID" value="QHU18748.1"/>
    <property type="molecule type" value="Genomic_DNA"/>
</dbReference>
<accession>A0A6C0KQZ1</accession>
<name>A0A6C0KQZ1_9ZZZZ</name>
<sequence>MFRRLAEALEIDNPPQIQQPQQALSTFLHTSGYSAETHFIPTTTSPLVHLSTPIEHKQESIQHDPESAVDPTDPDYKQWFFDIQRAKQQKIMDRCKELQAFQDIDLLNPAPQKETMGVSLDNVGKQLYSDPITLSKDNRMQKPPLPKHTIVERTYDPLSSSQPSVVTLSLLGSSTSQPVMDQEYHMSAKLYHRVVHPPLHMDIFQKGDAAKHMILEPSPPASDTTSASHVQSIPERIRDPSVKPEKEKEFDFCSDLPDTTLPPFDKTCLQKLFRSMGGLPAGKAYPEEDTMIHYNTMSHLGAVKQYIHTFLQNKRSSDLRLQLEAVLALYGMTPDSLVKRIPYQQGVEVFWFIPGSHHMDGFVRRTIERDLIQFQHPTPSGPFAMVQLTDIRIEHDIEMKWRVDTKDRFLISVNQPVDGDKYIFESLQEDKKGLFGDFTQTSLSYSSHVPTRFRALLPNIMKVYQMDSKGTDHLFSIHSLSSDPSDSSHAPIFPTSSYSLTCEQYAPFLAYEVDTATMEFQELRNPILFGQFMGRIGMEYHVRTEETMNVPGKKGFVRMNSARSCIHLPNIAYSAWKTYSMAIRLQSMPIKETILHFKKGDTFYNVIATPTNGSRAKLHIEHNLDKKQEIVPTNCTIALNEWYIIIIDTVENGFGLSCDSIFHIKQTQGQLPTLYTQSQKERHATDATDATNAMDATETCQILVGTNGYTSWPSIYSTVSFFYDIAWIHFFDYDVTSKEMHREAKANWLYTSFPDTPYSYKVRVS</sequence>
<evidence type="ECO:0000313" key="1">
    <source>
        <dbReference type="EMBL" id="QHU18748.1"/>
    </source>
</evidence>
<dbReference type="AlphaFoldDB" id="A0A6C0KQZ1"/>
<protein>
    <submittedName>
        <fullName evidence="1">Uncharacterized protein</fullName>
    </submittedName>
</protein>